<accession>A0A8H4IJ77</accession>
<protein>
    <submittedName>
        <fullName evidence="1">Uncharacterized protein</fullName>
    </submittedName>
</protein>
<dbReference type="AlphaFoldDB" id="A0A8H4IJ77"/>
<proteinExistence type="predicted"/>
<name>A0A8H4IJ77_9PEZI</name>
<dbReference type="OrthoDB" id="4850726at2759"/>
<reference evidence="1" key="1">
    <citation type="submission" date="2020-04" db="EMBL/GenBank/DDBJ databases">
        <title>Genome Assembly and Annotation of Botryosphaeria dothidea sdau 11-99, a Latent Pathogen of Apple Fruit Ring Rot in China.</title>
        <authorList>
            <person name="Yu C."/>
            <person name="Diao Y."/>
            <person name="Lu Q."/>
            <person name="Zhao J."/>
            <person name="Cui S."/>
            <person name="Peng C."/>
            <person name="He B."/>
            <person name="Liu H."/>
        </authorList>
    </citation>
    <scope>NUCLEOTIDE SEQUENCE [LARGE SCALE GENOMIC DNA]</scope>
    <source>
        <strain evidence="1">Sdau11-99</strain>
    </source>
</reference>
<evidence type="ECO:0000313" key="1">
    <source>
        <dbReference type="EMBL" id="KAF4302345.1"/>
    </source>
</evidence>
<sequence length="257" mass="28528">MLPKLAKAIISDYAAEVNVVFLNAAKAYISAYNSLELLRDCNAWGKYGAPTWAPDWAWEGRLRDSRPAVEHMAAVDNTHYYKRHESERGYQASAGFNFEGVRYTGESGRYLCCKCIVFDEVDGLGARPRGNGQHVYGTVQQPLNQGSAYGDKFDTAKALSCAVYANRCQPCKGSCALLHLPTTEQDATEIFTNVVSWTEFATESPFYNKCLYWVNANRELNVGGRAFSSYFNELGPQHAGPKTSDYDESTVCMGPTE</sequence>
<comment type="caution">
    <text evidence="1">The sequence shown here is derived from an EMBL/GenBank/DDBJ whole genome shotgun (WGS) entry which is preliminary data.</text>
</comment>
<dbReference type="Proteomes" id="UP000572817">
    <property type="component" value="Unassembled WGS sequence"/>
</dbReference>
<evidence type="ECO:0000313" key="2">
    <source>
        <dbReference type="Proteomes" id="UP000572817"/>
    </source>
</evidence>
<organism evidence="1 2">
    <name type="scientific">Botryosphaeria dothidea</name>
    <dbReference type="NCBI Taxonomy" id="55169"/>
    <lineage>
        <taxon>Eukaryota</taxon>
        <taxon>Fungi</taxon>
        <taxon>Dikarya</taxon>
        <taxon>Ascomycota</taxon>
        <taxon>Pezizomycotina</taxon>
        <taxon>Dothideomycetes</taxon>
        <taxon>Dothideomycetes incertae sedis</taxon>
        <taxon>Botryosphaeriales</taxon>
        <taxon>Botryosphaeriaceae</taxon>
        <taxon>Botryosphaeria</taxon>
    </lineage>
</organism>
<keyword evidence="2" id="KW-1185">Reference proteome</keyword>
<dbReference type="EMBL" id="WWBZ02000073">
    <property type="protein sequence ID" value="KAF4302345.1"/>
    <property type="molecule type" value="Genomic_DNA"/>
</dbReference>
<gene>
    <name evidence="1" type="ORF">GTA08_BOTSDO09799</name>
</gene>